<reference evidence="2 3" key="1">
    <citation type="submission" date="2017-08" db="EMBL/GenBank/DDBJ databases">
        <title>USMARCv1.0.</title>
        <authorList>
            <person name="Hannum G.I."/>
            <person name="Koren S."/>
            <person name="Schroeder S.G."/>
            <person name="Chin S.C."/>
            <person name="Nonneman D.J."/>
            <person name="Becker S.A."/>
            <person name="Rosen B.D."/>
            <person name="Bickhart D.M."/>
            <person name="Putnam N.H."/>
            <person name="Green R.E."/>
            <person name="Tuggle C.K."/>
            <person name="Liu H."/>
            <person name="Rohrer G.A."/>
            <person name="Warr A."/>
            <person name="Hall R."/>
            <person name="Kim K."/>
            <person name="Hume D.A."/>
            <person name="Talbot R."/>
            <person name="Chow W."/>
            <person name="Howe K."/>
            <person name="Schwartz A.S."/>
            <person name="Watson M."/>
            <person name="Archibald A.L."/>
            <person name="Phillippy A.M."/>
            <person name="Smith T.P.L."/>
        </authorList>
    </citation>
    <scope>NUCLEOTIDE SEQUENCE [LARGE SCALE GENOMIC DNA]</scope>
</reference>
<feature type="region of interest" description="Disordered" evidence="1">
    <location>
        <begin position="75"/>
        <end position="132"/>
    </location>
</feature>
<evidence type="ECO:0000256" key="1">
    <source>
        <dbReference type="SAM" id="MobiDB-lite"/>
    </source>
</evidence>
<sequence length="167" mass="18067">GLVYVPALALKLRHAAGAANNSNNEKKVLDGGGNEEDDSWPNKVIGELNRKNAEGDMAQQAGSASLVGLCPPRPLGSAARASGSAPGTAEKKDRRRRSLMTTWGLGFLSPASPPMKPLSQAFKKKEEKARNPTAASLTEVLTPRCSVMRENWWGWERLLVFKRKPCS</sequence>
<dbReference type="AlphaFoldDB" id="A0A4X1UNJ2"/>
<feature type="compositionally biased region" description="Low complexity" evidence="1">
    <location>
        <begin position="76"/>
        <end position="88"/>
    </location>
</feature>
<organism evidence="2 3">
    <name type="scientific">Sus scrofa</name>
    <name type="common">Pig</name>
    <dbReference type="NCBI Taxonomy" id="9823"/>
    <lineage>
        <taxon>Eukaryota</taxon>
        <taxon>Metazoa</taxon>
        <taxon>Chordata</taxon>
        <taxon>Craniata</taxon>
        <taxon>Vertebrata</taxon>
        <taxon>Euteleostomi</taxon>
        <taxon>Mammalia</taxon>
        <taxon>Eutheria</taxon>
        <taxon>Laurasiatheria</taxon>
        <taxon>Artiodactyla</taxon>
        <taxon>Suina</taxon>
        <taxon>Suidae</taxon>
        <taxon>Sus</taxon>
    </lineage>
</organism>
<accession>A0A4X1UNJ2</accession>
<dbReference type="Proteomes" id="UP000314985">
    <property type="component" value="Chromosome 18"/>
</dbReference>
<protein>
    <submittedName>
        <fullName evidence="2">Uncharacterized protein</fullName>
    </submittedName>
</protein>
<evidence type="ECO:0000313" key="3">
    <source>
        <dbReference type="Proteomes" id="UP000314985"/>
    </source>
</evidence>
<proteinExistence type="predicted"/>
<name>A0A4X1UNJ2_PIG</name>
<reference evidence="2" key="2">
    <citation type="submission" date="2025-08" db="UniProtKB">
        <authorList>
            <consortium name="Ensembl"/>
        </authorList>
    </citation>
    <scope>IDENTIFICATION</scope>
</reference>
<dbReference type="Ensembl" id="ENSSSCT00070037790.1">
    <property type="protein sequence ID" value="ENSSSCP00070031610.1"/>
    <property type="gene ID" value="ENSSSCG00070019128.1"/>
</dbReference>
<evidence type="ECO:0000313" key="2">
    <source>
        <dbReference type="Ensembl" id="ENSSSCP00070031610.1"/>
    </source>
</evidence>
<feature type="region of interest" description="Disordered" evidence="1">
    <location>
        <begin position="22"/>
        <end position="42"/>
    </location>
</feature>